<protein>
    <submittedName>
        <fullName evidence="4">Chemotaxis protein CheY</fullName>
    </submittedName>
</protein>
<sequence length="123" mass="13489">MTALTTSQVRIVIAEDDPSSREMLVRLLAKLGYEVACAVENGADLLDRCREERFDVVLADLDMPQMDGLEAAEEIAKLGQPCILISGHADLHQIVLDREPIISALSKPVLLPELEQAIRRALG</sequence>
<dbReference type="AlphaFoldDB" id="A0A5C5ZEE8"/>
<dbReference type="EMBL" id="SJPO01000001">
    <property type="protein sequence ID" value="TWT85734.1"/>
    <property type="molecule type" value="Genomic_DNA"/>
</dbReference>
<organism evidence="4 5">
    <name type="scientific">Posidoniimonas polymericola</name>
    <dbReference type="NCBI Taxonomy" id="2528002"/>
    <lineage>
        <taxon>Bacteria</taxon>
        <taxon>Pseudomonadati</taxon>
        <taxon>Planctomycetota</taxon>
        <taxon>Planctomycetia</taxon>
        <taxon>Pirellulales</taxon>
        <taxon>Lacipirellulaceae</taxon>
        <taxon>Posidoniimonas</taxon>
    </lineage>
</organism>
<evidence type="ECO:0000259" key="3">
    <source>
        <dbReference type="PROSITE" id="PS50110"/>
    </source>
</evidence>
<dbReference type="InterPro" id="IPR011006">
    <property type="entry name" value="CheY-like_superfamily"/>
</dbReference>
<dbReference type="PANTHER" id="PTHR44591">
    <property type="entry name" value="STRESS RESPONSE REGULATOR PROTEIN 1"/>
    <property type="match status" value="1"/>
</dbReference>
<dbReference type="PROSITE" id="PS50110">
    <property type="entry name" value="RESPONSE_REGULATORY"/>
    <property type="match status" value="1"/>
</dbReference>
<dbReference type="InterPro" id="IPR050595">
    <property type="entry name" value="Bact_response_regulator"/>
</dbReference>
<dbReference type="PANTHER" id="PTHR44591:SF3">
    <property type="entry name" value="RESPONSE REGULATORY DOMAIN-CONTAINING PROTEIN"/>
    <property type="match status" value="1"/>
</dbReference>
<name>A0A5C5ZEE8_9BACT</name>
<dbReference type="GO" id="GO:0000160">
    <property type="term" value="P:phosphorelay signal transduction system"/>
    <property type="evidence" value="ECO:0007669"/>
    <property type="project" value="InterPro"/>
</dbReference>
<keyword evidence="5" id="KW-1185">Reference proteome</keyword>
<dbReference type="InterPro" id="IPR001789">
    <property type="entry name" value="Sig_transdc_resp-reg_receiver"/>
</dbReference>
<dbReference type="RefSeq" id="WP_146583974.1">
    <property type="nucleotide sequence ID" value="NZ_SJPO01000001.1"/>
</dbReference>
<evidence type="ECO:0000313" key="5">
    <source>
        <dbReference type="Proteomes" id="UP000318478"/>
    </source>
</evidence>
<feature type="domain" description="Response regulatory" evidence="3">
    <location>
        <begin position="10"/>
        <end position="122"/>
    </location>
</feature>
<dbReference type="SMART" id="SM00448">
    <property type="entry name" value="REC"/>
    <property type="match status" value="1"/>
</dbReference>
<evidence type="ECO:0000256" key="1">
    <source>
        <dbReference type="ARBA" id="ARBA00022553"/>
    </source>
</evidence>
<evidence type="ECO:0000256" key="2">
    <source>
        <dbReference type="PROSITE-ProRule" id="PRU00169"/>
    </source>
</evidence>
<comment type="caution">
    <text evidence="4">The sequence shown here is derived from an EMBL/GenBank/DDBJ whole genome shotgun (WGS) entry which is preliminary data.</text>
</comment>
<feature type="modified residue" description="4-aspartylphosphate" evidence="2">
    <location>
        <position position="60"/>
    </location>
</feature>
<proteinExistence type="predicted"/>
<dbReference type="Gene3D" id="3.40.50.2300">
    <property type="match status" value="1"/>
</dbReference>
<dbReference type="SUPFAM" id="SSF52172">
    <property type="entry name" value="CheY-like"/>
    <property type="match status" value="1"/>
</dbReference>
<accession>A0A5C5ZEE8</accession>
<gene>
    <name evidence="4" type="primary">cheY_1</name>
    <name evidence="4" type="ORF">Pla123a_05410</name>
</gene>
<reference evidence="4 5" key="1">
    <citation type="submission" date="2019-02" db="EMBL/GenBank/DDBJ databases">
        <title>Deep-cultivation of Planctomycetes and their phenomic and genomic characterization uncovers novel biology.</title>
        <authorList>
            <person name="Wiegand S."/>
            <person name="Jogler M."/>
            <person name="Boedeker C."/>
            <person name="Pinto D."/>
            <person name="Vollmers J."/>
            <person name="Rivas-Marin E."/>
            <person name="Kohn T."/>
            <person name="Peeters S.H."/>
            <person name="Heuer A."/>
            <person name="Rast P."/>
            <person name="Oberbeckmann S."/>
            <person name="Bunk B."/>
            <person name="Jeske O."/>
            <person name="Meyerdierks A."/>
            <person name="Storesund J.E."/>
            <person name="Kallscheuer N."/>
            <person name="Luecker S."/>
            <person name="Lage O.M."/>
            <person name="Pohl T."/>
            <person name="Merkel B.J."/>
            <person name="Hornburger P."/>
            <person name="Mueller R.-W."/>
            <person name="Bruemmer F."/>
            <person name="Labrenz M."/>
            <person name="Spormann A.M."/>
            <person name="Op Den Camp H."/>
            <person name="Overmann J."/>
            <person name="Amann R."/>
            <person name="Jetten M.S.M."/>
            <person name="Mascher T."/>
            <person name="Medema M.H."/>
            <person name="Devos D.P."/>
            <person name="Kaster A.-K."/>
            <person name="Ovreas L."/>
            <person name="Rohde M."/>
            <person name="Galperin M.Y."/>
            <person name="Jogler C."/>
        </authorList>
    </citation>
    <scope>NUCLEOTIDE SEQUENCE [LARGE SCALE GENOMIC DNA]</scope>
    <source>
        <strain evidence="4 5">Pla123a</strain>
    </source>
</reference>
<dbReference type="Proteomes" id="UP000318478">
    <property type="component" value="Unassembled WGS sequence"/>
</dbReference>
<keyword evidence="1 2" id="KW-0597">Phosphoprotein</keyword>
<dbReference type="Pfam" id="PF00072">
    <property type="entry name" value="Response_reg"/>
    <property type="match status" value="1"/>
</dbReference>
<dbReference type="CDD" id="cd17546">
    <property type="entry name" value="REC_hyHK_CKI1_RcsC-like"/>
    <property type="match status" value="1"/>
</dbReference>
<evidence type="ECO:0000313" key="4">
    <source>
        <dbReference type="EMBL" id="TWT85734.1"/>
    </source>
</evidence>
<dbReference type="OrthoDB" id="9779069at2"/>